<organism evidence="1 2">
    <name type="scientific">Asanoa iriomotensis</name>
    <dbReference type="NCBI Taxonomy" id="234613"/>
    <lineage>
        <taxon>Bacteria</taxon>
        <taxon>Bacillati</taxon>
        <taxon>Actinomycetota</taxon>
        <taxon>Actinomycetes</taxon>
        <taxon>Micromonosporales</taxon>
        <taxon>Micromonosporaceae</taxon>
        <taxon>Asanoa</taxon>
    </lineage>
</organism>
<dbReference type="SUPFAM" id="SSF52540">
    <property type="entry name" value="P-loop containing nucleoside triphosphate hydrolases"/>
    <property type="match status" value="1"/>
</dbReference>
<dbReference type="RefSeq" id="WP_203707401.1">
    <property type="nucleotide sequence ID" value="NZ_BAAALU010000007.1"/>
</dbReference>
<protein>
    <submittedName>
        <fullName evidence="1">Uncharacterized protein</fullName>
    </submittedName>
</protein>
<reference evidence="1 2" key="1">
    <citation type="submission" date="2021-01" db="EMBL/GenBank/DDBJ databases">
        <title>Whole genome shotgun sequence of Asanoa iriomotensis NBRC 100142.</title>
        <authorList>
            <person name="Komaki H."/>
            <person name="Tamura T."/>
        </authorList>
    </citation>
    <scope>NUCLEOTIDE SEQUENCE [LARGE SCALE GENOMIC DNA]</scope>
    <source>
        <strain evidence="1 2">NBRC 100142</strain>
    </source>
</reference>
<dbReference type="EMBL" id="BONC01000071">
    <property type="protein sequence ID" value="GIF60585.1"/>
    <property type="molecule type" value="Genomic_DNA"/>
</dbReference>
<evidence type="ECO:0000313" key="2">
    <source>
        <dbReference type="Proteomes" id="UP000624325"/>
    </source>
</evidence>
<evidence type="ECO:0000313" key="1">
    <source>
        <dbReference type="EMBL" id="GIF60585.1"/>
    </source>
</evidence>
<dbReference type="Proteomes" id="UP000624325">
    <property type="component" value="Unassembled WGS sequence"/>
</dbReference>
<accession>A0ABQ4CCU8</accession>
<gene>
    <name evidence="1" type="ORF">Air01nite_66800</name>
</gene>
<sequence>MVVRVLWLCGADAAGKSTVGWEIYDRLTGNGSAAAYLDIDYLGFCTPQPGGDPTWLVERNLAAMWATFAEAGANWLVAAGVVVTRQQWQRYASAIPNAQAILCRLRVTPQTQADRITRRGVLEAGDGGTDDDMLAGLHAYAQRSAEFAAKLEADDFADFTVDTDGIPIKAVADRVQARIAANGWDLPLT</sequence>
<proteinExistence type="predicted"/>
<name>A0ABQ4CCU8_9ACTN</name>
<keyword evidence="2" id="KW-1185">Reference proteome</keyword>
<comment type="caution">
    <text evidence="1">The sequence shown here is derived from an EMBL/GenBank/DDBJ whole genome shotgun (WGS) entry which is preliminary data.</text>
</comment>
<dbReference type="InterPro" id="IPR027417">
    <property type="entry name" value="P-loop_NTPase"/>
</dbReference>
<dbReference type="Gene3D" id="3.40.50.300">
    <property type="entry name" value="P-loop containing nucleotide triphosphate hydrolases"/>
    <property type="match status" value="1"/>
</dbReference>